<evidence type="ECO:0000313" key="7">
    <source>
        <dbReference type="EMBL" id="KAH7293621.1"/>
    </source>
</evidence>
<dbReference type="Proteomes" id="UP000825935">
    <property type="component" value="Chromosome 28"/>
</dbReference>
<dbReference type="Gene3D" id="1.10.630.10">
    <property type="entry name" value="Cytochrome P450"/>
    <property type="match status" value="1"/>
</dbReference>
<keyword evidence="8" id="KW-1185">Reference proteome</keyword>
<dbReference type="SUPFAM" id="SSF48264">
    <property type="entry name" value="Cytochrome P450"/>
    <property type="match status" value="1"/>
</dbReference>
<dbReference type="PANTHER" id="PTHR24286:SF384">
    <property type="entry name" value="P450, PUTATIVE (EUROFUNG)-RELATED"/>
    <property type="match status" value="1"/>
</dbReference>
<dbReference type="GO" id="GO:0016125">
    <property type="term" value="P:sterol metabolic process"/>
    <property type="evidence" value="ECO:0007669"/>
    <property type="project" value="TreeGrafter"/>
</dbReference>
<keyword evidence="3" id="KW-0479">Metal-binding</keyword>
<dbReference type="GO" id="GO:0020037">
    <property type="term" value="F:heme binding"/>
    <property type="evidence" value="ECO:0007669"/>
    <property type="project" value="InterPro"/>
</dbReference>
<organism evidence="7 8">
    <name type="scientific">Ceratopteris richardii</name>
    <name type="common">Triangle waterfern</name>
    <dbReference type="NCBI Taxonomy" id="49495"/>
    <lineage>
        <taxon>Eukaryota</taxon>
        <taxon>Viridiplantae</taxon>
        <taxon>Streptophyta</taxon>
        <taxon>Embryophyta</taxon>
        <taxon>Tracheophyta</taxon>
        <taxon>Polypodiopsida</taxon>
        <taxon>Polypodiidae</taxon>
        <taxon>Polypodiales</taxon>
        <taxon>Pteridineae</taxon>
        <taxon>Pteridaceae</taxon>
        <taxon>Parkerioideae</taxon>
        <taxon>Ceratopteris</taxon>
    </lineage>
</organism>
<protein>
    <recommendedName>
        <fullName evidence="9">Cytochrome P450</fullName>
    </recommendedName>
</protein>
<evidence type="ECO:0000256" key="2">
    <source>
        <dbReference type="ARBA" id="ARBA00022617"/>
    </source>
</evidence>
<dbReference type="EMBL" id="CM035433">
    <property type="protein sequence ID" value="KAH7293621.1"/>
    <property type="molecule type" value="Genomic_DNA"/>
</dbReference>
<dbReference type="OrthoDB" id="1372046at2759"/>
<keyword evidence="5" id="KW-0408">Iron</keyword>
<gene>
    <name evidence="7" type="ORF">KP509_28G033600</name>
</gene>
<evidence type="ECO:0000256" key="4">
    <source>
        <dbReference type="ARBA" id="ARBA00023002"/>
    </source>
</evidence>
<dbReference type="GO" id="GO:0005506">
    <property type="term" value="F:iron ion binding"/>
    <property type="evidence" value="ECO:0007669"/>
    <property type="project" value="InterPro"/>
</dbReference>
<keyword evidence="4" id="KW-0560">Oxidoreductase</keyword>
<dbReference type="AlphaFoldDB" id="A0A8T2RCP7"/>
<reference evidence="7" key="1">
    <citation type="submission" date="2021-08" db="EMBL/GenBank/DDBJ databases">
        <title>WGS assembly of Ceratopteris richardii.</title>
        <authorList>
            <person name="Marchant D.B."/>
            <person name="Chen G."/>
            <person name="Jenkins J."/>
            <person name="Shu S."/>
            <person name="Leebens-Mack J."/>
            <person name="Grimwood J."/>
            <person name="Schmutz J."/>
            <person name="Soltis P."/>
            <person name="Soltis D."/>
            <person name="Chen Z.-H."/>
        </authorList>
    </citation>
    <scope>NUCLEOTIDE SEQUENCE</scope>
    <source>
        <strain evidence="7">Whitten #5841</strain>
        <tissue evidence="7">Leaf</tissue>
    </source>
</reference>
<dbReference type="PANTHER" id="PTHR24286">
    <property type="entry name" value="CYTOCHROME P450 26"/>
    <property type="match status" value="1"/>
</dbReference>
<keyword evidence="6" id="KW-0503">Monooxygenase</keyword>
<dbReference type="InterPro" id="IPR001128">
    <property type="entry name" value="Cyt_P450"/>
</dbReference>
<name>A0A8T2RCP7_CERRI</name>
<evidence type="ECO:0000256" key="5">
    <source>
        <dbReference type="ARBA" id="ARBA00023004"/>
    </source>
</evidence>
<evidence type="ECO:0000256" key="3">
    <source>
        <dbReference type="ARBA" id="ARBA00022723"/>
    </source>
</evidence>
<dbReference type="Pfam" id="PF00067">
    <property type="entry name" value="p450"/>
    <property type="match status" value="1"/>
</dbReference>
<evidence type="ECO:0000313" key="8">
    <source>
        <dbReference type="Proteomes" id="UP000825935"/>
    </source>
</evidence>
<keyword evidence="2" id="KW-0349">Heme</keyword>
<dbReference type="InterPro" id="IPR036396">
    <property type="entry name" value="Cyt_P450_sf"/>
</dbReference>
<accession>A0A8T2RCP7</accession>
<evidence type="ECO:0008006" key="9">
    <source>
        <dbReference type="Google" id="ProtNLM"/>
    </source>
</evidence>
<comment type="similarity">
    <text evidence="1">Belongs to the cytochrome P450 family.</text>
</comment>
<dbReference type="GO" id="GO:0004497">
    <property type="term" value="F:monooxygenase activity"/>
    <property type="evidence" value="ECO:0007669"/>
    <property type="project" value="UniProtKB-KW"/>
</dbReference>
<evidence type="ECO:0000256" key="6">
    <source>
        <dbReference type="ARBA" id="ARBA00023033"/>
    </source>
</evidence>
<dbReference type="GO" id="GO:0016705">
    <property type="term" value="F:oxidoreductase activity, acting on paired donors, with incorporation or reduction of molecular oxygen"/>
    <property type="evidence" value="ECO:0007669"/>
    <property type="project" value="InterPro"/>
</dbReference>
<comment type="caution">
    <text evidence="7">The sequence shown here is derived from an EMBL/GenBank/DDBJ whole genome shotgun (WGS) entry which is preliminary data.</text>
</comment>
<dbReference type="OMA" id="MAFANIH"/>
<proteinExistence type="inferred from homology"/>
<sequence length="317" mass="34880">MGLPFLGETLDFLRIARRDRPWEFLEDRVSGYGSETFKTSLLGFPTVVLASPAGNKMAFANIHVSWPKSVVDVTGSHSLIAHTGSHAHHLRHALHAFLNPYALQRYTHPLSRIVLASLPHPPHINNITSSSASRSSPPPAEIELLAYPFMKKLSFSIVCHILVGIRVAADQDSLFHHFSTLVRGLFQIPIKIPGTRYSKAIAAASAIKKTIKTVIDKKRVEIASAESAAVSEHQDVLSGLLNFKDEDGKALSEEEIKDNIVLLLFAGNDTSSITATMASRYLALHPSIMDEVYEENKEIAEDKGPGEYHCSGKISRR</sequence>
<evidence type="ECO:0000256" key="1">
    <source>
        <dbReference type="ARBA" id="ARBA00010617"/>
    </source>
</evidence>